<keyword evidence="6" id="KW-0472">Membrane</keyword>
<dbReference type="Proteomes" id="UP000237105">
    <property type="component" value="Unassembled WGS sequence"/>
</dbReference>
<dbReference type="GO" id="GO:0008289">
    <property type="term" value="F:lipid binding"/>
    <property type="evidence" value="ECO:0007669"/>
    <property type="project" value="UniProtKB-KW"/>
</dbReference>
<evidence type="ECO:0000256" key="9">
    <source>
        <dbReference type="ARBA" id="ARBA00023157"/>
    </source>
</evidence>
<evidence type="ECO:0000256" key="8">
    <source>
        <dbReference type="ARBA" id="ARBA00023121"/>
    </source>
</evidence>
<evidence type="ECO:0000313" key="14">
    <source>
        <dbReference type="EMBL" id="PON53805.1"/>
    </source>
</evidence>
<reference evidence="15" key="1">
    <citation type="submission" date="2016-06" db="EMBL/GenBank/DDBJ databases">
        <title>Parallel loss of symbiosis genes in relatives of nitrogen-fixing non-legume Parasponia.</title>
        <authorList>
            <person name="Van Velzen R."/>
            <person name="Holmer R."/>
            <person name="Bu F."/>
            <person name="Rutten L."/>
            <person name="Van Zeijl A."/>
            <person name="Liu W."/>
            <person name="Santuari L."/>
            <person name="Cao Q."/>
            <person name="Sharma T."/>
            <person name="Shen D."/>
            <person name="Roswanjaya Y."/>
            <person name="Wardhani T."/>
            <person name="Kalhor M.S."/>
            <person name="Jansen J."/>
            <person name="Van den Hoogen J."/>
            <person name="Gungor B."/>
            <person name="Hartog M."/>
            <person name="Hontelez J."/>
            <person name="Verver J."/>
            <person name="Yang W.-C."/>
            <person name="Schijlen E."/>
            <person name="Repin R."/>
            <person name="Schilthuizen M."/>
            <person name="Schranz E."/>
            <person name="Heidstra R."/>
            <person name="Miyata K."/>
            <person name="Fedorova E."/>
            <person name="Kohlen W."/>
            <person name="Bisseling T."/>
            <person name="Smit S."/>
            <person name="Geurts R."/>
        </authorList>
    </citation>
    <scope>NUCLEOTIDE SEQUENCE [LARGE SCALE GENOMIC DNA]</scope>
    <source>
        <strain evidence="15">cv. WU1-14</strain>
    </source>
</reference>
<dbReference type="Gene3D" id="1.10.110.10">
    <property type="entry name" value="Plant lipid-transfer and hydrophobic proteins"/>
    <property type="match status" value="1"/>
</dbReference>
<dbReference type="CDD" id="cd00010">
    <property type="entry name" value="AAI_LTSS"/>
    <property type="match status" value="1"/>
</dbReference>
<keyword evidence="10" id="KW-0325">Glycoprotein</keyword>
<keyword evidence="7 12" id="KW-0732">Signal</keyword>
<dbReference type="OrthoDB" id="690947at2759"/>
<dbReference type="AlphaFoldDB" id="A0A2P5BYH1"/>
<dbReference type="PANTHER" id="PTHR33044">
    <property type="entry name" value="BIFUNCTIONAL INHIBITOR/LIPID-TRANSFER PROTEIN/SEED STORAGE 2S ALBUMIN SUPERFAMILY PROTEIN-RELATED"/>
    <property type="match status" value="1"/>
</dbReference>
<evidence type="ECO:0000256" key="6">
    <source>
        <dbReference type="ARBA" id="ARBA00022622"/>
    </source>
</evidence>
<dbReference type="InterPro" id="IPR036312">
    <property type="entry name" value="Bifun_inhib/LTP/seed_sf"/>
</dbReference>
<feature type="domain" description="Bifunctional inhibitor/plant lipid transfer protein/seed storage helical" evidence="13">
    <location>
        <begin position="10"/>
        <end position="100"/>
    </location>
</feature>
<dbReference type="InterPro" id="IPR043325">
    <property type="entry name" value="LTSS"/>
</dbReference>
<gene>
    <name evidence="14" type="ORF">PanWU01x14_199670</name>
</gene>
<comment type="subcellular location">
    <subcellularLocation>
        <location evidence="2">Cell membrane</location>
        <topology evidence="2">Lipid-anchor</topology>
        <topology evidence="2">GPI-anchor</topology>
    </subcellularLocation>
</comment>
<evidence type="ECO:0000256" key="10">
    <source>
        <dbReference type="ARBA" id="ARBA00023180"/>
    </source>
</evidence>
<comment type="function">
    <text evidence="1">Plant non-specific lipid-transfer proteins transfer phospholipids as well as galactolipids across membranes. May play a role in wax or cutin deposition in the cell walls of expanding epidermal cells and certain secretory tissues.</text>
</comment>
<protein>
    <submittedName>
        <fullName evidence="14">Bifunctional inhibitor/plant lipid transfer protein/seed storage helical domain containing protein</fullName>
    </submittedName>
</protein>
<keyword evidence="4" id="KW-0813">Transport</keyword>
<accession>A0A2P5BYH1</accession>
<dbReference type="EMBL" id="JXTB01000202">
    <property type="protein sequence ID" value="PON53805.1"/>
    <property type="molecule type" value="Genomic_DNA"/>
</dbReference>
<organism evidence="14 15">
    <name type="scientific">Parasponia andersonii</name>
    <name type="common">Sponia andersonii</name>
    <dbReference type="NCBI Taxonomy" id="3476"/>
    <lineage>
        <taxon>Eukaryota</taxon>
        <taxon>Viridiplantae</taxon>
        <taxon>Streptophyta</taxon>
        <taxon>Embryophyta</taxon>
        <taxon>Tracheophyta</taxon>
        <taxon>Spermatophyta</taxon>
        <taxon>Magnoliopsida</taxon>
        <taxon>eudicotyledons</taxon>
        <taxon>Gunneridae</taxon>
        <taxon>Pentapetalae</taxon>
        <taxon>rosids</taxon>
        <taxon>fabids</taxon>
        <taxon>Rosales</taxon>
        <taxon>Cannabaceae</taxon>
        <taxon>Parasponia</taxon>
    </lineage>
</organism>
<dbReference type="InterPro" id="IPR016140">
    <property type="entry name" value="Bifunc_inhib/LTP/seed_store"/>
</dbReference>
<sequence>MERSKRTIVAILVVVMAVLSAVEAQTPSCANNLVDCVDSLNATKPEAKCCNSIKQAVATELSCLCNLYNTPGLLQSFGVSVAQALGLTEKCGVPVKLDQCKSAASTPQSQPTPGVPGSDGNGVGRAVWTGMSTLFLVSVSMLFY</sequence>
<keyword evidence="6" id="KW-0336">GPI-anchor</keyword>
<comment type="similarity">
    <text evidence="3">Belongs to the plant LTP family.</text>
</comment>
<feature type="signal peptide" evidence="12">
    <location>
        <begin position="1"/>
        <end position="24"/>
    </location>
</feature>
<evidence type="ECO:0000256" key="7">
    <source>
        <dbReference type="ARBA" id="ARBA00022729"/>
    </source>
</evidence>
<dbReference type="SUPFAM" id="SSF47699">
    <property type="entry name" value="Bifunctional inhibitor/lipid-transfer protein/seed storage 2S albumin"/>
    <property type="match status" value="1"/>
</dbReference>
<evidence type="ECO:0000256" key="4">
    <source>
        <dbReference type="ARBA" id="ARBA00022448"/>
    </source>
</evidence>
<evidence type="ECO:0000259" key="13">
    <source>
        <dbReference type="Pfam" id="PF14368"/>
    </source>
</evidence>
<evidence type="ECO:0000256" key="2">
    <source>
        <dbReference type="ARBA" id="ARBA00004609"/>
    </source>
</evidence>
<dbReference type="GO" id="GO:0005886">
    <property type="term" value="C:plasma membrane"/>
    <property type="evidence" value="ECO:0007669"/>
    <property type="project" value="UniProtKB-SubCell"/>
</dbReference>
<dbReference type="STRING" id="3476.A0A2P5BYH1"/>
<evidence type="ECO:0000256" key="5">
    <source>
        <dbReference type="ARBA" id="ARBA00022475"/>
    </source>
</evidence>
<name>A0A2P5BYH1_PARAD</name>
<feature type="chain" id="PRO_5015136830" evidence="12">
    <location>
        <begin position="25"/>
        <end position="144"/>
    </location>
</feature>
<proteinExistence type="inferred from homology"/>
<keyword evidence="8" id="KW-0446">Lipid-binding</keyword>
<evidence type="ECO:0000256" key="1">
    <source>
        <dbReference type="ARBA" id="ARBA00003211"/>
    </source>
</evidence>
<keyword evidence="9" id="KW-1015">Disulfide bond</keyword>
<evidence type="ECO:0000313" key="15">
    <source>
        <dbReference type="Proteomes" id="UP000237105"/>
    </source>
</evidence>
<comment type="caution">
    <text evidence="14">The sequence shown here is derived from an EMBL/GenBank/DDBJ whole genome shotgun (WGS) entry which is preliminary data.</text>
</comment>
<keyword evidence="5" id="KW-1003">Cell membrane</keyword>
<evidence type="ECO:0000256" key="12">
    <source>
        <dbReference type="SAM" id="SignalP"/>
    </source>
</evidence>
<evidence type="ECO:0000256" key="3">
    <source>
        <dbReference type="ARBA" id="ARBA00009748"/>
    </source>
</evidence>
<dbReference type="GO" id="GO:0098552">
    <property type="term" value="C:side of membrane"/>
    <property type="evidence" value="ECO:0007669"/>
    <property type="project" value="UniProtKB-KW"/>
</dbReference>
<evidence type="ECO:0000256" key="11">
    <source>
        <dbReference type="ARBA" id="ARBA00023288"/>
    </source>
</evidence>
<keyword evidence="11" id="KW-0449">Lipoprotein</keyword>
<keyword evidence="15" id="KW-1185">Reference proteome</keyword>
<dbReference type="Pfam" id="PF14368">
    <property type="entry name" value="LTP_2"/>
    <property type="match status" value="1"/>
</dbReference>